<dbReference type="InterPro" id="IPR017441">
    <property type="entry name" value="Protein_kinase_ATP_BS"/>
</dbReference>
<dbReference type="GO" id="GO:0004672">
    <property type="term" value="F:protein kinase activity"/>
    <property type="evidence" value="ECO:0007669"/>
    <property type="project" value="InterPro"/>
</dbReference>
<evidence type="ECO:0000256" key="2">
    <source>
        <dbReference type="ARBA" id="ARBA00022840"/>
    </source>
</evidence>
<gene>
    <name evidence="5" type="ORF">SteCoe_1331</name>
</gene>
<dbReference type="Proteomes" id="UP000187209">
    <property type="component" value="Unassembled WGS sequence"/>
</dbReference>
<feature type="domain" description="Protein kinase" evidence="4">
    <location>
        <begin position="93"/>
        <end position="342"/>
    </location>
</feature>
<dbReference type="InterPro" id="IPR011009">
    <property type="entry name" value="Kinase-like_dom_sf"/>
</dbReference>
<sequence>MSVCSNQKCNKPVGGFFQKKLLCKNCKNRFCPDCFFVDPTNMKKSLKIGYCWEDLVKTFPALLNSRPNPPSINEINRDLSYIIPISDDPERTFNKIRILGKGTSGTVYQVYNRETNNYFALKEICLATSDRESIIEEFAKSVLSPCQNIVECYALYKYNDFYAILLELMDVTLTDLFKYWVNRQEYLIAYILREVTRGLCYIHMNYNIHRDIKSENIFINNRGNVKIGDFGLSAQLTKERDYRETFAGSPLWTAPEILNMSRYDESIDIWSLGIVCFEIAEGKTPYSESRNMVELRLNIERREEPNINSNWSPQFKQFVEFCLRKIPGERKKASELLETEFLRNVNEAQARQDLAQLIFYAQSVQTNK</sequence>
<dbReference type="InterPro" id="IPR051931">
    <property type="entry name" value="PAK3-like"/>
</dbReference>
<keyword evidence="1 3" id="KW-0547">Nucleotide-binding</keyword>
<dbReference type="SMART" id="SM00220">
    <property type="entry name" value="S_TKc"/>
    <property type="match status" value="1"/>
</dbReference>
<dbReference type="PANTHER" id="PTHR45832:SF18">
    <property type="entry name" value="SERINE_THREONINE-PROTEIN KINASE DST1"/>
    <property type="match status" value="1"/>
</dbReference>
<organism evidence="5 6">
    <name type="scientific">Stentor coeruleus</name>
    <dbReference type="NCBI Taxonomy" id="5963"/>
    <lineage>
        <taxon>Eukaryota</taxon>
        <taxon>Sar</taxon>
        <taxon>Alveolata</taxon>
        <taxon>Ciliophora</taxon>
        <taxon>Postciliodesmatophora</taxon>
        <taxon>Heterotrichea</taxon>
        <taxon>Heterotrichida</taxon>
        <taxon>Stentoridae</taxon>
        <taxon>Stentor</taxon>
    </lineage>
</organism>
<dbReference type="Gene3D" id="1.10.510.10">
    <property type="entry name" value="Transferase(Phosphotransferase) domain 1"/>
    <property type="match status" value="1"/>
</dbReference>
<dbReference type="InterPro" id="IPR000719">
    <property type="entry name" value="Prot_kinase_dom"/>
</dbReference>
<dbReference type="PANTHER" id="PTHR45832">
    <property type="entry name" value="SERINE/THREONINE-PROTEIN KINASE SAMKA-RELATED-RELATED"/>
    <property type="match status" value="1"/>
</dbReference>
<evidence type="ECO:0000259" key="4">
    <source>
        <dbReference type="PROSITE" id="PS50011"/>
    </source>
</evidence>
<accession>A0A1R2D225</accession>
<dbReference type="EMBL" id="MPUH01000014">
    <property type="protein sequence ID" value="OMJ95276.1"/>
    <property type="molecule type" value="Genomic_DNA"/>
</dbReference>
<evidence type="ECO:0000313" key="5">
    <source>
        <dbReference type="EMBL" id="OMJ95276.1"/>
    </source>
</evidence>
<dbReference type="AlphaFoldDB" id="A0A1R2D225"/>
<dbReference type="PROSITE" id="PS00107">
    <property type="entry name" value="PROTEIN_KINASE_ATP"/>
    <property type="match status" value="1"/>
</dbReference>
<comment type="caution">
    <text evidence="5">The sequence shown here is derived from an EMBL/GenBank/DDBJ whole genome shotgun (WGS) entry which is preliminary data.</text>
</comment>
<name>A0A1R2D225_9CILI</name>
<dbReference type="PROSITE" id="PS50011">
    <property type="entry name" value="PROTEIN_KINASE_DOM"/>
    <property type="match status" value="1"/>
</dbReference>
<dbReference type="OrthoDB" id="312324at2759"/>
<keyword evidence="2 3" id="KW-0067">ATP-binding</keyword>
<reference evidence="5 6" key="1">
    <citation type="submission" date="2016-11" db="EMBL/GenBank/DDBJ databases">
        <title>The macronuclear genome of Stentor coeruleus: a giant cell with tiny introns.</title>
        <authorList>
            <person name="Slabodnick M."/>
            <person name="Ruby J.G."/>
            <person name="Reiff S.B."/>
            <person name="Swart E.C."/>
            <person name="Gosai S."/>
            <person name="Prabakaran S."/>
            <person name="Witkowska E."/>
            <person name="Larue G.E."/>
            <person name="Fisher S."/>
            <person name="Freeman R.M."/>
            <person name="Gunawardena J."/>
            <person name="Chu W."/>
            <person name="Stover N.A."/>
            <person name="Gregory B.D."/>
            <person name="Nowacki M."/>
            <person name="Derisi J."/>
            <person name="Roy S.W."/>
            <person name="Marshall W.F."/>
            <person name="Sood P."/>
        </authorList>
    </citation>
    <scope>NUCLEOTIDE SEQUENCE [LARGE SCALE GENOMIC DNA]</scope>
    <source>
        <strain evidence="5">WM001</strain>
    </source>
</reference>
<evidence type="ECO:0000256" key="1">
    <source>
        <dbReference type="ARBA" id="ARBA00022741"/>
    </source>
</evidence>
<dbReference type="SUPFAM" id="SSF56112">
    <property type="entry name" value="Protein kinase-like (PK-like)"/>
    <property type="match status" value="1"/>
</dbReference>
<keyword evidence="6" id="KW-1185">Reference proteome</keyword>
<feature type="binding site" evidence="3">
    <location>
        <position position="122"/>
    </location>
    <ligand>
        <name>ATP</name>
        <dbReference type="ChEBI" id="CHEBI:30616"/>
    </ligand>
</feature>
<evidence type="ECO:0000256" key="3">
    <source>
        <dbReference type="PROSITE-ProRule" id="PRU10141"/>
    </source>
</evidence>
<evidence type="ECO:0000313" key="6">
    <source>
        <dbReference type="Proteomes" id="UP000187209"/>
    </source>
</evidence>
<dbReference type="Pfam" id="PF00069">
    <property type="entry name" value="Pkinase"/>
    <property type="match status" value="1"/>
</dbReference>
<dbReference type="GO" id="GO:0005524">
    <property type="term" value="F:ATP binding"/>
    <property type="evidence" value="ECO:0007669"/>
    <property type="project" value="UniProtKB-UniRule"/>
</dbReference>
<protein>
    <recommendedName>
        <fullName evidence="4">Protein kinase domain-containing protein</fullName>
    </recommendedName>
</protein>
<proteinExistence type="predicted"/>